<reference evidence="1 2" key="1">
    <citation type="submission" date="2020-04" db="EMBL/GenBank/DDBJ databases">
        <authorList>
            <person name="Alioto T."/>
            <person name="Alioto T."/>
            <person name="Gomez Garrido J."/>
        </authorList>
    </citation>
    <scope>NUCLEOTIDE SEQUENCE [LARGE SCALE GENOMIC DNA]</scope>
</reference>
<proteinExistence type="predicted"/>
<evidence type="ECO:0000313" key="2">
    <source>
        <dbReference type="Proteomes" id="UP000494165"/>
    </source>
</evidence>
<name>A0A8S1E063_9INSE</name>
<dbReference type="EMBL" id="CADEPI010000662">
    <property type="protein sequence ID" value="CAB3387980.1"/>
    <property type="molecule type" value="Genomic_DNA"/>
</dbReference>
<feature type="non-terminal residue" evidence="1">
    <location>
        <position position="1"/>
    </location>
</feature>
<sequence length="109" mass="12014">NGTRTAQDLHQFGSGFAPVLHIIRTMDIVTCCGKFVRWYTSNSLFMAQVGHVIQVKSLFPCVAKPPEVMCRTGANPLPNWCRSCAVRVPDISADRDLCESGANPMQDKC</sequence>
<accession>A0A8S1E063</accession>
<keyword evidence="2" id="KW-1185">Reference proteome</keyword>
<evidence type="ECO:0000313" key="1">
    <source>
        <dbReference type="EMBL" id="CAB3387980.1"/>
    </source>
</evidence>
<dbReference type="Proteomes" id="UP000494165">
    <property type="component" value="Unassembled WGS sequence"/>
</dbReference>
<dbReference type="AlphaFoldDB" id="A0A8S1E063"/>
<protein>
    <submittedName>
        <fullName evidence="1">Uncharacterized protein</fullName>
    </submittedName>
</protein>
<comment type="caution">
    <text evidence="1">The sequence shown here is derived from an EMBL/GenBank/DDBJ whole genome shotgun (WGS) entry which is preliminary data.</text>
</comment>
<gene>
    <name evidence="1" type="ORF">CLODIP_2_CD01340</name>
</gene>
<organism evidence="1 2">
    <name type="scientific">Cloeon dipterum</name>
    <dbReference type="NCBI Taxonomy" id="197152"/>
    <lineage>
        <taxon>Eukaryota</taxon>
        <taxon>Metazoa</taxon>
        <taxon>Ecdysozoa</taxon>
        <taxon>Arthropoda</taxon>
        <taxon>Hexapoda</taxon>
        <taxon>Insecta</taxon>
        <taxon>Pterygota</taxon>
        <taxon>Palaeoptera</taxon>
        <taxon>Ephemeroptera</taxon>
        <taxon>Pisciforma</taxon>
        <taxon>Baetidae</taxon>
        <taxon>Cloeon</taxon>
    </lineage>
</organism>